<dbReference type="SMART" id="SM00326">
    <property type="entry name" value="SH3"/>
    <property type="match status" value="1"/>
</dbReference>
<dbReference type="InterPro" id="IPR036028">
    <property type="entry name" value="SH3-like_dom_sf"/>
</dbReference>
<evidence type="ECO:0000313" key="5">
    <source>
        <dbReference type="Proteomes" id="UP000784294"/>
    </source>
</evidence>
<accession>A0A3S5B8S9</accession>
<gene>
    <name evidence="4" type="ORF">PXEA_LOCUS36795</name>
</gene>
<organism evidence="4 5">
    <name type="scientific">Protopolystoma xenopodis</name>
    <dbReference type="NCBI Taxonomy" id="117903"/>
    <lineage>
        <taxon>Eukaryota</taxon>
        <taxon>Metazoa</taxon>
        <taxon>Spiralia</taxon>
        <taxon>Lophotrochozoa</taxon>
        <taxon>Platyhelminthes</taxon>
        <taxon>Monogenea</taxon>
        <taxon>Polyopisthocotylea</taxon>
        <taxon>Polystomatidea</taxon>
        <taxon>Polystomatidae</taxon>
        <taxon>Protopolystoma</taxon>
    </lineage>
</organism>
<proteinExistence type="predicted"/>
<dbReference type="PRINTS" id="PR00452">
    <property type="entry name" value="SH3DOMAIN"/>
</dbReference>
<feature type="domain" description="SH3" evidence="3">
    <location>
        <begin position="93"/>
        <end position="157"/>
    </location>
</feature>
<keyword evidence="1 2" id="KW-0728">SH3 domain</keyword>
<evidence type="ECO:0000313" key="4">
    <source>
        <dbReference type="EMBL" id="VEL43355.1"/>
    </source>
</evidence>
<keyword evidence="5" id="KW-1185">Reference proteome</keyword>
<sequence>MAILTDDGNYDAGEKFGNVPRPRFNFENDHANNGPRTSPLDADIIMSTSEGGYTPAGGFLEGLGSPTTGGGMGVAGTAVAGCSGFRVGFSCLGSRQICAVRFAYAASQPDELSIQRGDYIRVLEKSSDGWWRGLLAHEGKPQLSGWFPLNYVTLAEVGKTLGG</sequence>
<dbReference type="Gene3D" id="2.30.30.40">
    <property type="entry name" value="SH3 Domains"/>
    <property type="match status" value="1"/>
</dbReference>
<comment type="caution">
    <text evidence="4">The sequence shown here is derived from an EMBL/GenBank/DDBJ whole genome shotgun (WGS) entry which is preliminary data.</text>
</comment>
<dbReference type="PROSITE" id="PS50002">
    <property type="entry name" value="SH3"/>
    <property type="match status" value="1"/>
</dbReference>
<dbReference type="Pfam" id="PF00018">
    <property type="entry name" value="SH3_1"/>
    <property type="match status" value="1"/>
</dbReference>
<dbReference type="PANTHER" id="PTHR14167">
    <property type="entry name" value="SH3 DOMAIN-CONTAINING"/>
    <property type="match status" value="1"/>
</dbReference>
<protein>
    <recommendedName>
        <fullName evidence="3">SH3 domain-containing protein</fullName>
    </recommendedName>
</protein>
<dbReference type="SUPFAM" id="SSF50044">
    <property type="entry name" value="SH3-domain"/>
    <property type="match status" value="1"/>
</dbReference>
<dbReference type="InterPro" id="IPR050384">
    <property type="entry name" value="Endophilin_SH3RF"/>
</dbReference>
<evidence type="ECO:0000256" key="1">
    <source>
        <dbReference type="ARBA" id="ARBA00022443"/>
    </source>
</evidence>
<evidence type="ECO:0000256" key="2">
    <source>
        <dbReference type="PROSITE-ProRule" id="PRU00192"/>
    </source>
</evidence>
<dbReference type="EMBL" id="CAAALY010280691">
    <property type="protein sequence ID" value="VEL43355.1"/>
    <property type="molecule type" value="Genomic_DNA"/>
</dbReference>
<dbReference type="AlphaFoldDB" id="A0A3S5B8S9"/>
<dbReference type="InterPro" id="IPR001452">
    <property type="entry name" value="SH3_domain"/>
</dbReference>
<reference evidence="4" key="1">
    <citation type="submission" date="2018-11" db="EMBL/GenBank/DDBJ databases">
        <authorList>
            <consortium name="Pathogen Informatics"/>
        </authorList>
    </citation>
    <scope>NUCLEOTIDE SEQUENCE</scope>
</reference>
<name>A0A3S5B8S9_9PLAT</name>
<evidence type="ECO:0000259" key="3">
    <source>
        <dbReference type="PROSITE" id="PS50002"/>
    </source>
</evidence>
<dbReference type="OrthoDB" id="26539at2759"/>
<dbReference type="Proteomes" id="UP000784294">
    <property type="component" value="Unassembled WGS sequence"/>
</dbReference>